<dbReference type="InterPro" id="IPR050741">
    <property type="entry name" value="Acyl-CoA_dehydrogenase"/>
</dbReference>
<feature type="compositionally biased region" description="Polar residues" evidence="3">
    <location>
        <begin position="1"/>
        <end position="10"/>
    </location>
</feature>
<dbReference type="Pfam" id="PF08028">
    <property type="entry name" value="Acyl-CoA_dh_2"/>
    <property type="match status" value="1"/>
</dbReference>
<dbReference type="Proteomes" id="UP000239415">
    <property type="component" value="Unassembled WGS sequence"/>
</dbReference>
<dbReference type="InterPro" id="IPR046373">
    <property type="entry name" value="Acyl-CoA_Oxase/DH_mid-dom_sf"/>
</dbReference>
<protein>
    <submittedName>
        <fullName evidence="6">3-hydroxy-9,10-secoandrosta-1,3,5(10)-triene-9, 17-dione monooxygenase</fullName>
    </submittedName>
</protein>
<evidence type="ECO:0000256" key="1">
    <source>
        <dbReference type="ARBA" id="ARBA00023002"/>
    </source>
</evidence>
<dbReference type="OrthoDB" id="3404950at2"/>
<dbReference type="RefSeq" id="WP_106322335.1">
    <property type="nucleotide sequence ID" value="NZ_BOMO01000051.1"/>
</dbReference>
<dbReference type="PIRSF" id="PIRSF016578">
    <property type="entry name" value="HsaA"/>
    <property type="match status" value="1"/>
</dbReference>
<dbReference type="GO" id="GO:0003995">
    <property type="term" value="F:acyl-CoA dehydrogenase activity"/>
    <property type="evidence" value="ECO:0007669"/>
    <property type="project" value="TreeGrafter"/>
</dbReference>
<dbReference type="GO" id="GO:0050660">
    <property type="term" value="F:flavin adenine dinucleotide binding"/>
    <property type="evidence" value="ECO:0007669"/>
    <property type="project" value="InterPro"/>
</dbReference>
<dbReference type="Gene3D" id="1.10.540.10">
    <property type="entry name" value="Acyl-CoA dehydrogenase/oxidase, N-terminal domain"/>
    <property type="match status" value="1"/>
</dbReference>
<dbReference type="GO" id="GO:0005737">
    <property type="term" value="C:cytoplasm"/>
    <property type="evidence" value="ECO:0007669"/>
    <property type="project" value="TreeGrafter"/>
</dbReference>
<dbReference type="Gene3D" id="1.20.140.10">
    <property type="entry name" value="Butyryl-CoA Dehydrogenase, subunit A, domain 3"/>
    <property type="match status" value="1"/>
</dbReference>
<organism evidence="6 7">
    <name type="scientific">Actinoplanes italicus</name>
    <dbReference type="NCBI Taxonomy" id="113567"/>
    <lineage>
        <taxon>Bacteria</taxon>
        <taxon>Bacillati</taxon>
        <taxon>Actinomycetota</taxon>
        <taxon>Actinomycetes</taxon>
        <taxon>Micromonosporales</taxon>
        <taxon>Micromonosporaceae</taxon>
        <taxon>Actinoplanes</taxon>
    </lineage>
</organism>
<dbReference type="AlphaFoldDB" id="A0A2T0K8K6"/>
<dbReference type="Pfam" id="PF02771">
    <property type="entry name" value="Acyl-CoA_dh_N"/>
    <property type="match status" value="1"/>
</dbReference>
<dbReference type="InterPro" id="IPR013786">
    <property type="entry name" value="AcylCoA_DH/ox_N"/>
</dbReference>
<comment type="caution">
    <text evidence="6">The sequence shown here is derived from an EMBL/GenBank/DDBJ whole genome shotgun (WGS) entry which is preliminary data.</text>
</comment>
<dbReference type="PANTHER" id="PTHR48083">
    <property type="entry name" value="MEDIUM-CHAIN SPECIFIC ACYL-COA DEHYDROGENASE, MITOCHONDRIAL-RELATED"/>
    <property type="match status" value="1"/>
</dbReference>
<evidence type="ECO:0000256" key="3">
    <source>
        <dbReference type="SAM" id="MobiDB-lite"/>
    </source>
</evidence>
<dbReference type="InterPro" id="IPR013107">
    <property type="entry name" value="Acyl-CoA_DH_C"/>
</dbReference>
<evidence type="ECO:0000313" key="7">
    <source>
        <dbReference type="Proteomes" id="UP000239415"/>
    </source>
</evidence>
<keyword evidence="1" id="KW-0560">Oxidoreductase</keyword>
<feature type="domain" description="Acyl-CoA dehydrogenase C-terminal" evidence="5">
    <location>
        <begin position="259"/>
        <end position="391"/>
    </location>
</feature>
<dbReference type="InterPro" id="IPR037069">
    <property type="entry name" value="AcylCoA_DH/ox_N_sf"/>
</dbReference>
<accession>A0A2T0K8K6</accession>
<evidence type="ECO:0000259" key="4">
    <source>
        <dbReference type="Pfam" id="PF02771"/>
    </source>
</evidence>
<dbReference type="EMBL" id="PVMZ01000010">
    <property type="protein sequence ID" value="PRX19410.1"/>
    <property type="molecule type" value="Genomic_DNA"/>
</dbReference>
<evidence type="ECO:0000259" key="5">
    <source>
        <dbReference type="Pfam" id="PF08028"/>
    </source>
</evidence>
<dbReference type="SUPFAM" id="SSF47203">
    <property type="entry name" value="Acyl-CoA dehydrogenase C-terminal domain-like"/>
    <property type="match status" value="1"/>
</dbReference>
<dbReference type="InterPro" id="IPR036250">
    <property type="entry name" value="AcylCo_DH-like_C"/>
</dbReference>
<dbReference type="SUPFAM" id="SSF56645">
    <property type="entry name" value="Acyl-CoA dehydrogenase NM domain-like"/>
    <property type="match status" value="1"/>
</dbReference>
<feature type="domain" description="Acyl-CoA dehydrogenase/oxidase N-terminal" evidence="4">
    <location>
        <begin position="33"/>
        <end position="118"/>
    </location>
</feature>
<keyword evidence="7" id="KW-1185">Reference proteome</keyword>
<feature type="region of interest" description="Disordered" evidence="3">
    <location>
        <begin position="1"/>
        <end position="21"/>
    </location>
</feature>
<evidence type="ECO:0000313" key="6">
    <source>
        <dbReference type="EMBL" id="PRX19410.1"/>
    </source>
</evidence>
<dbReference type="GO" id="GO:0033539">
    <property type="term" value="P:fatty acid beta-oxidation using acyl-CoA dehydrogenase"/>
    <property type="evidence" value="ECO:0007669"/>
    <property type="project" value="TreeGrafter"/>
</dbReference>
<evidence type="ECO:0000256" key="2">
    <source>
        <dbReference type="ARBA" id="ARBA00049661"/>
    </source>
</evidence>
<keyword evidence="6" id="KW-0503">Monooxygenase</keyword>
<dbReference type="GO" id="GO:0016712">
    <property type="term" value="F:oxidoreductase activity, acting on paired donors, with incorporation or reduction of molecular oxygen, reduced flavin or flavoprotein as one donor, and incorporation of one atom of oxygen"/>
    <property type="evidence" value="ECO:0007669"/>
    <property type="project" value="TreeGrafter"/>
</dbReference>
<name>A0A2T0K8K6_9ACTN</name>
<dbReference type="PANTHER" id="PTHR48083:SF19">
    <property type="entry name" value="FLAVIN-DEPENDENT MONOOXYGENASE, OXYGENASE SUBUNIT HSAA"/>
    <property type="match status" value="1"/>
</dbReference>
<dbReference type="Gene3D" id="2.40.110.10">
    <property type="entry name" value="Butyryl-CoA Dehydrogenase, subunit A, domain 2"/>
    <property type="match status" value="1"/>
</dbReference>
<comment type="similarity">
    <text evidence="2">Belongs to the HpaH/HsaA monooxygenase family.</text>
</comment>
<sequence length="411" mass="44991">MTLGTRTNRNPAPPEHGPSPADLIARAEAMVPELVRRQAETESRTYYAEDTHRRFAEAGFYRILVPRRYGGLELGVETFLEVTKILARGCPSTAWMYCLGATHALPAASLFGEAAQAELFADGDFICPATIVPGGSAIRLPDGGWRVSGTWRYCSGSPYATHFMGHALVPADDGGPDQTLLFVVPRSRWRRLDDWGDQLGLRGSGSHGITVDDALVPDHSAMLGVHVSQVAVERGTPGRTLHGNPEYGGGPLSYMNMEVAALAVGMARNALDIYEEMLRERTTLLPPIVPRGENPDYQLWFGDACGMVDTAEAALAGAIRRWQRTCAAGPEAFTREEDLRIAVICRHILRLCWRAVESNLFPTAGSSSVRGGERLERVWRDMSTMHNHTGLAVFLPTVAVRDLTKQRLGLE</sequence>
<dbReference type="InterPro" id="IPR009100">
    <property type="entry name" value="AcylCoA_DH/oxidase_NM_dom_sf"/>
</dbReference>
<reference evidence="6 7" key="1">
    <citation type="submission" date="2018-03" db="EMBL/GenBank/DDBJ databases">
        <title>Genomic Encyclopedia of Archaeal and Bacterial Type Strains, Phase II (KMG-II): from individual species to whole genera.</title>
        <authorList>
            <person name="Goeker M."/>
        </authorList>
    </citation>
    <scope>NUCLEOTIDE SEQUENCE [LARGE SCALE GENOMIC DNA]</scope>
    <source>
        <strain evidence="6 7">DSM 43146</strain>
    </source>
</reference>
<proteinExistence type="inferred from homology"/>
<gene>
    <name evidence="6" type="ORF">CLV67_110162</name>
</gene>